<feature type="domain" description="Cadherin" evidence="15">
    <location>
        <begin position="712"/>
        <end position="817"/>
    </location>
</feature>
<accession>A0A674HL36</accession>
<dbReference type="Proteomes" id="UP000007754">
    <property type="component" value="Chromosome 13"/>
</dbReference>
<organism evidence="16 17">
    <name type="scientific">Taeniopygia guttata</name>
    <name type="common">Zebra finch</name>
    <name type="synonym">Poephila guttata</name>
    <dbReference type="NCBI Taxonomy" id="59729"/>
    <lineage>
        <taxon>Eukaryota</taxon>
        <taxon>Metazoa</taxon>
        <taxon>Chordata</taxon>
        <taxon>Craniata</taxon>
        <taxon>Vertebrata</taxon>
        <taxon>Euteleostomi</taxon>
        <taxon>Archelosauria</taxon>
        <taxon>Archosauria</taxon>
        <taxon>Dinosauria</taxon>
        <taxon>Saurischia</taxon>
        <taxon>Theropoda</taxon>
        <taxon>Coelurosauria</taxon>
        <taxon>Aves</taxon>
        <taxon>Neognathae</taxon>
        <taxon>Neoaves</taxon>
        <taxon>Telluraves</taxon>
        <taxon>Australaves</taxon>
        <taxon>Passeriformes</taxon>
        <taxon>Passeroidea</taxon>
        <taxon>Estrildidae</taxon>
        <taxon>Estrildinae</taxon>
        <taxon>Taeniopygia</taxon>
    </lineage>
</organism>
<keyword evidence="3" id="KW-0597">Phosphoprotein</keyword>
<evidence type="ECO:0000256" key="10">
    <source>
        <dbReference type="ARBA" id="ARBA00023136"/>
    </source>
</evidence>
<evidence type="ECO:0000256" key="5">
    <source>
        <dbReference type="ARBA" id="ARBA00022729"/>
    </source>
</evidence>
<dbReference type="GO" id="GO:0005730">
    <property type="term" value="C:nucleolus"/>
    <property type="evidence" value="ECO:0007669"/>
    <property type="project" value="Ensembl"/>
</dbReference>
<protein>
    <submittedName>
        <fullName evidence="16">Protocadherin 1</fullName>
    </submittedName>
</protein>
<feature type="domain" description="Cadherin" evidence="15">
    <location>
        <begin position="486"/>
        <end position="592"/>
    </location>
</feature>
<dbReference type="SUPFAM" id="SSF49313">
    <property type="entry name" value="Cadherin-like"/>
    <property type="match status" value="6"/>
</dbReference>
<sequence>MSELMIKSTERGVRWGTRGARVRARTGGVPGDPRFSRARRWARCRQPGAGRLCPAAAARSSRQPGRARDLIRSRSSTSPWWWWRREAEAAAGGGGKGPCLRCASPAHPHTHRGTEAGTDRAAHRGCLQPEPPLRRRSRSPGPGRGAVPAGHLYFLPPLPPFFFYFFFFLNYFSSSPPPPPPSPVFFPICFSSVDNAREEPGGWGERGPSGKEAMETPRDQRAGARHGAQRRHHPTPLQRRMNPLASCLGLWLLCQLPALASGTRAVYKVQEEQPPNSLIGSLASDYGLPDMGHLYKLEVGAPYLRVDGKTGDIYTTETSIDRESLRECQHLLPGEPCFLEFEVSITNLNANSSPRLLEGQIEVLDINDNTPNFASPVLTLSIPENTNVGTLFPIPLAMDRDSGPNGVASYELMAGPEAQELFGLQVAEDQDEKQPQLIVMGNLDREQWDSYDLTIKVQDGGNPPRASSALLRITILDMNDNAPKFEKALYEAELSENSPVGHSVLQVKANDSDQGANAEIDYSFHQASDMVRRLLRLDRATGLITVQGPIDREDIGTLKFSVMAKDKGANPKSARTQVVVTIKDMNDNAPSIEIRGIGLVTHQDGMANISEDVPVETAVALVQVSDRDEGENAVVTCVVAGDVPFQLRQASETGSDSKKKYFLQTTTPLDYESVKEYTIEIVAVDSGNPPLSSTNSLKVQVMDVNDNAPVFSQSFTEVAFPENNEPDELVMEVSATDADSGSNAKLVYSLVTDPSSKGSFTIDPDSGEIRVKAVLDREQRERYEFLVVAEDKGSPSKQGTASVAINVMDRNDNDPKFMLSGYNFSVMENMPPLSPVGMVTVIDADKGENARIQLSVEQDNGDFVIQNGTGTILSSISFDREQQSTYTFRLKAVDGGDPPRSAYVGVTINVLDENDNAPFITSPSNATYKHILPHTSPGQQVSKVKAEDIDSGINAELIYSITGGNPFELFQISPQSGDITLEKEILRKHHGLHRLVVRVNDKGKPSRHGTALVHFYVNETLANRTLLDTLVGHSLDTPLDIDIAGDPEYERSKQRSNILFGVIAGIVAVTLVIVLVVLVRYCRQREAKSGYQAGKKETKDLYAPKQASKSGKSKNKVKKSKSPKPPKPTEDEEETGLQKSLKFNLMNDSVSDSPRIHLPLNYPPGSPDLGRHYRSNSPLPSIQLQPQSPSASKKHQVVQDLPATNTFVGTGDNNSTGSEQYSDYSYRTNPQKYTNKQLPHRRVTFSAASQAQDLQDPSQHSYYDSGLEESETPSSKSSSGPRIGPLALPEDHYERTTPDGSIGEMEHPENDLRPLPDVAMTGTCTRECTEFGHSDTCWMPGQSSPSRRPKNALKLSTFVPYQDRGSQEQVGNGSPRLSEERSTKMANLRLLPTYSAFSNSSHEPCKDSPMEEIPLTQTSDFQPATTPSAQTTKREIYL</sequence>
<evidence type="ECO:0000256" key="8">
    <source>
        <dbReference type="ARBA" id="ARBA00022889"/>
    </source>
</evidence>
<keyword evidence="5" id="KW-0732">Signal</keyword>
<reference evidence="16 17" key="1">
    <citation type="journal article" date="2010" name="Nature">
        <title>The genome of a songbird.</title>
        <authorList>
            <person name="Warren W.C."/>
            <person name="Clayton D.F."/>
            <person name="Ellegren H."/>
            <person name="Arnold A.P."/>
            <person name="Hillier L.W."/>
            <person name="Kunstner A."/>
            <person name="Searle S."/>
            <person name="White S."/>
            <person name="Vilella A.J."/>
            <person name="Fairley S."/>
            <person name="Heger A."/>
            <person name="Kong L."/>
            <person name="Ponting C.P."/>
            <person name="Jarvis E.D."/>
            <person name="Mello C.V."/>
            <person name="Minx P."/>
            <person name="Lovell P."/>
            <person name="Velho T.A."/>
            <person name="Ferris M."/>
            <person name="Balakrishnan C.N."/>
            <person name="Sinha S."/>
            <person name="Blatti C."/>
            <person name="London S.E."/>
            <person name="Li Y."/>
            <person name="Lin Y.C."/>
            <person name="George J."/>
            <person name="Sweedler J."/>
            <person name="Southey B."/>
            <person name="Gunaratne P."/>
            <person name="Watson M."/>
            <person name="Nam K."/>
            <person name="Backstrom N."/>
            <person name="Smeds L."/>
            <person name="Nabholz B."/>
            <person name="Itoh Y."/>
            <person name="Whitney O."/>
            <person name="Pfenning A.R."/>
            <person name="Howard J."/>
            <person name="Volker M."/>
            <person name="Skinner B.M."/>
            <person name="Griffin D.K."/>
            <person name="Ye L."/>
            <person name="McLaren W.M."/>
            <person name="Flicek P."/>
            <person name="Quesada V."/>
            <person name="Velasco G."/>
            <person name="Lopez-Otin C."/>
            <person name="Puente X.S."/>
            <person name="Olender T."/>
            <person name="Lancet D."/>
            <person name="Smit A.F."/>
            <person name="Hubley R."/>
            <person name="Konkel M.K."/>
            <person name="Walker J.A."/>
            <person name="Batzer M.A."/>
            <person name="Gu W."/>
            <person name="Pollock D.D."/>
            <person name="Chen L."/>
            <person name="Cheng Z."/>
            <person name="Eichler E.E."/>
            <person name="Stapley J."/>
            <person name="Slate J."/>
            <person name="Ekblom R."/>
            <person name="Birkhead T."/>
            <person name="Burke T."/>
            <person name="Burt D."/>
            <person name="Scharff C."/>
            <person name="Adam I."/>
            <person name="Richard H."/>
            <person name="Sultan M."/>
            <person name="Soldatov A."/>
            <person name="Lehrach H."/>
            <person name="Edwards S.V."/>
            <person name="Yang S.P."/>
            <person name="Li X."/>
            <person name="Graves T."/>
            <person name="Fulton L."/>
            <person name="Nelson J."/>
            <person name="Chinwalla A."/>
            <person name="Hou S."/>
            <person name="Mardis E.R."/>
            <person name="Wilson R.K."/>
        </authorList>
    </citation>
    <scope>NUCLEOTIDE SEQUENCE [LARGE SCALE GENOMIC DNA]</scope>
</reference>
<feature type="compositionally biased region" description="Polar residues" evidence="13">
    <location>
        <begin position="1246"/>
        <end position="1262"/>
    </location>
</feature>
<feature type="compositionally biased region" description="Polar residues" evidence="13">
    <location>
        <begin position="1417"/>
        <end position="1431"/>
    </location>
</feature>
<evidence type="ECO:0000256" key="12">
    <source>
        <dbReference type="PROSITE-ProRule" id="PRU00043"/>
    </source>
</evidence>
<gene>
    <name evidence="16" type="primary">PCDH1</name>
</gene>
<evidence type="ECO:0000256" key="11">
    <source>
        <dbReference type="ARBA" id="ARBA00023180"/>
    </source>
</evidence>
<evidence type="ECO:0000256" key="6">
    <source>
        <dbReference type="ARBA" id="ARBA00022737"/>
    </source>
</evidence>
<keyword evidence="8" id="KW-0130">Cell adhesion</keyword>
<dbReference type="GO" id="GO:0005886">
    <property type="term" value="C:plasma membrane"/>
    <property type="evidence" value="ECO:0007669"/>
    <property type="project" value="UniProtKB-SubCell"/>
</dbReference>
<dbReference type="SMART" id="SM00112">
    <property type="entry name" value="CA"/>
    <property type="match status" value="6"/>
</dbReference>
<keyword evidence="7 12" id="KW-0106">Calcium</keyword>
<dbReference type="InParanoid" id="A0A674HL36"/>
<feature type="domain" description="Cadherin" evidence="15">
    <location>
        <begin position="818"/>
        <end position="920"/>
    </location>
</feature>
<keyword evidence="4 14" id="KW-0812">Transmembrane</keyword>
<evidence type="ECO:0000256" key="9">
    <source>
        <dbReference type="ARBA" id="ARBA00022989"/>
    </source>
</evidence>
<feature type="region of interest" description="Disordered" evidence="13">
    <location>
        <begin position="106"/>
        <end position="143"/>
    </location>
</feature>
<dbReference type="GO" id="GO:0005509">
    <property type="term" value="F:calcium ion binding"/>
    <property type="evidence" value="ECO:0007669"/>
    <property type="project" value="UniProtKB-UniRule"/>
</dbReference>
<keyword evidence="9 14" id="KW-1133">Transmembrane helix</keyword>
<evidence type="ECO:0000256" key="4">
    <source>
        <dbReference type="ARBA" id="ARBA00022692"/>
    </source>
</evidence>
<dbReference type="InterPro" id="IPR020894">
    <property type="entry name" value="Cadherin_CS"/>
</dbReference>
<dbReference type="Pfam" id="PF00028">
    <property type="entry name" value="Cadherin"/>
    <property type="match status" value="6"/>
</dbReference>
<dbReference type="FunFam" id="2.60.40.60:FF:000078">
    <property type="entry name" value="Protocadherin 1"/>
    <property type="match status" value="1"/>
</dbReference>
<evidence type="ECO:0000256" key="7">
    <source>
        <dbReference type="ARBA" id="ARBA00022837"/>
    </source>
</evidence>
<dbReference type="InterPro" id="IPR013164">
    <property type="entry name" value="Cadherin_N"/>
</dbReference>
<keyword evidence="17" id="KW-1185">Reference proteome</keyword>
<name>A0A674HL36_TAEGU</name>
<proteinExistence type="predicted"/>
<evidence type="ECO:0000259" key="15">
    <source>
        <dbReference type="PROSITE" id="PS50268"/>
    </source>
</evidence>
<reference evidence="16" key="2">
    <citation type="submission" date="2025-08" db="UniProtKB">
        <authorList>
            <consortium name="Ensembl"/>
        </authorList>
    </citation>
    <scope>IDENTIFICATION</scope>
</reference>
<feature type="compositionally biased region" description="Basic and acidic residues" evidence="13">
    <location>
        <begin position="1304"/>
        <end position="1314"/>
    </location>
</feature>
<keyword evidence="11" id="KW-0325">Glycoprotein</keyword>
<dbReference type="FunFam" id="2.60.40.60:FF:000016">
    <property type="entry name" value="Protocadherin 9"/>
    <property type="match status" value="1"/>
</dbReference>
<dbReference type="OMA" id="HRGAIWT"/>
<dbReference type="FunFam" id="2.60.40.60:FF:000043">
    <property type="entry name" value="Protocadherin 1"/>
    <property type="match status" value="1"/>
</dbReference>
<evidence type="ECO:0000256" key="1">
    <source>
        <dbReference type="ARBA" id="ARBA00004251"/>
    </source>
</evidence>
<feature type="transmembrane region" description="Helical" evidence="14">
    <location>
        <begin position="1058"/>
        <end position="1079"/>
    </location>
</feature>
<reference evidence="16" key="3">
    <citation type="submission" date="2025-09" db="UniProtKB">
        <authorList>
            <consortium name="Ensembl"/>
        </authorList>
    </citation>
    <scope>IDENTIFICATION</scope>
</reference>
<feature type="compositionally biased region" description="Basic residues" evidence="13">
    <location>
        <begin position="223"/>
        <end position="234"/>
    </location>
</feature>
<feature type="compositionally biased region" description="Low complexity" evidence="13">
    <location>
        <begin position="1177"/>
        <end position="1190"/>
    </location>
</feature>
<dbReference type="PANTHER" id="PTHR24026:SF126">
    <property type="entry name" value="PROTOCADHERIN FAT 4"/>
    <property type="match status" value="1"/>
</dbReference>
<keyword evidence="10 14" id="KW-0472">Membrane</keyword>
<feature type="domain" description="Cadherin" evidence="15">
    <location>
        <begin position="601"/>
        <end position="711"/>
    </location>
</feature>
<dbReference type="PANTHER" id="PTHR24026">
    <property type="entry name" value="FAT ATYPICAL CADHERIN-RELATED"/>
    <property type="match status" value="1"/>
</dbReference>
<feature type="compositionally biased region" description="Basic and acidic residues" evidence="13">
    <location>
        <begin position="208"/>
        <end position="222"/>
    </location>
</feature>
<dbReference type="Ensembl" id="ENSTGUT00000024425.1">
    <property type="protein sequence ID" value="ENSTGUP00000034956.1"/>
    <property type="gene ID" value="ENSTGUG00000014668.2"/>
</dbReference>
<dbReference type="GO" id="GO:0007156">
    <property type="term" value="P:homophilic cell adhesion via plasma membrane adhesion molecules"/>
    <property type="evidence" value="ECO:0007669"/>
    <property type="project" value="InterPro"/>
</dbReference>
<evidence type="ECO:0000256" key="3">
    <source>
        <dbReference type="ARBA" id="ARBA00022553"/>
    </source>
</evidence>
<dbReference type="PRINTS" id="PR00205">
    <property type="entry name" value="CADHERIN"/>
</dbReference>
<keyword evidence="2" id="KW-1003">Cell membrane</keyword>
<feature type="region of interest" description="Disordered" evidence="13">
    <location>
        <begin position="1098"/>
        <end position="1317"/>
    </location>
</feature>
<dbReference type="GO" id="GO:0030054">
    <property type="term" value="C:cell junction"/>
    <property type="evidence" value="ECO:0007669"/>
    <property type="project" value="Ensembl"/>
</dbReference>
<keyword evidence="6" id="KW-0677">Repeat</keyword>
<dbReference type="PROSITE" id="PS00232">
    <property type="entry name" value="CADHERIN_1"/>
    <property type="match status" value="4"/>
</dbReference>
<evidence type="ECO:0000256" key="13">
    <source>
        <dbReference type="SAM" id="MobiDB-lite"/>
    </source>
</evidence>
<feature type="compositionally biased region" description="Polar residues" evidence="13">
    <location>
        <begin position="1202"/>
        <end position="1237"/>
    </location>
</feature>
<dbReference type="InterPro" id="IPR015919">
    <property type="entry name" value="Cadherin-like_sf"/>
</dbReference>
<dbReference type="GO" id="GO:0005654">
    <property type="term" value="C:nucleoplasm"/>
    <property type="evidence" value="ECO:0007669"/>
    <property type="project" value="Ensembl"/>
</dbReference>
<dbReference type="FunFam" id="2.60.40.60:FF:000072">
    <property type="entry name" value="Protocadherin 1"/>
    <property type="match status" value="1"/>
</dbReference>
<evidence type="ECO:0000256" key="14">
    <source>
        <dbReference type="SAM" id="Phobius"/>
    </source>
</evidence>
<feature type="domain" description="Cadherin" evidence="15">
    <location>
        <begin position="923"/>
        <end position="1049"/>
    </location>
</feature>
<dbReference type="GeneTree" id="ENSGT00940000155521"/>
<dbReference type="FunFam" id="2.60.40.60:FF:000028">
    <property type="entry name" value="Protocadherin 1"/>
    <property type="match status" value="1"/>
</dbReference>
<dbReference type="InterPro" id="IPR002126">
    <property type="entry name" value="Cadherin-like_dom"/>
</dbReference>
<feature type="domain" description="Cadherin" evidence="15">
    <location>
        <begin position="269"/>
        <end position="373"/>
    </location>
</feature>
<dbReference type="InterPro" id="IPR013585">
    <property type="entry name" value="Protocadherin"/>
</dbReference>
<feature type="domain" description="Cadherin" evidence="15">
    <location>
        <begin position="374"/>
        <end position="485"/>
    </location>
</feature>
<dbReference type="Gene3D" id="2.60.40.60">
    <property type="entry name" value="Cadherins"/>
    <property type="match status" value="7"/>
</dbReference>
<dbReference type="FunFam" id="2.60.40.60:FF:000034">
    <property type="entry name" value="Protocadherin 1"/>
    <property type="match status" value="1"/>
</dbReference>
<dbReference type="Pfam" id="PF08374">
    <property type="entry name" value="Protocadherin"/>
    <property type="match status" value="1"/>
</dbReference>
<dbReference type="CDD" id="cd11304">
    <property type="entry name" value="Cadherin_repeat"/>
    <property type="match status" value="7"/>
</dbReference>
<feature type="region of interest" description="Disordered" evidence="13">
    <location>
        <begin position="1417"/>
        <end position="1438"/>
    </location>
</feature>
<evidence type="ECO:0000313" key="16">
    <source>
        <dbReference type="Ensembl" id="ENSTGUP00000034956.1"/>
    </source>
</evidence>
<dbReference type="PROSITE" id="PS50268">
    <property type="entry name" value="CADHERIN_2"/>
    <property type="match status" value="7"/>
</dbReference>
<feature type="region of interest" description="Disordered" evidence="13">
    <location>
        <begin position="197"/>
        <end position="236"/>
    </location>
</feature>
<comment type="subcellular location">
    <subcellularLocation>
        <location evidence="1">Cell membrane</location>
        <topology evidence="1">Single-pass type I membrane protein</topology>
    </subcellularLocation>
</comment>
<feature type="compositionally biased region" description="Basic and acidic residues" evidence="13">
    <location>
        <begin position="112"/>
        <end position="122"/>
    </location>
</feature>
<feature type="compositionally biased region" description="Basic residues" evidence="13">
    <location>
        <begin position="1111"/>
        <end position="1124"/>
    </location>
</feature>
<dbReference type="FunFam" id="2.60.40.60:FF:000005">
    <property type="entry name" value="Protocadherin 9"/>
    <property type="match status" value="1"/>
</dbReference>
<dbReference type="Pfam" id="PF08266">
    <property type="entry name" value="Cadherin_2"/>
    <property type="match status" value="1"/>
</dbReference>
<evidence type="ECO:0000256" key="2">
    <source>
        <dbReference type="ARBA" id="ARBA00022475"/>
    </source>
</evidence>
<evidence type="ECO:0000313" key="17">
    <source>
        <dbReference type="Proteomes" id="UP000007754"/>
    </source>
</evidence>